<proteinExistence type="predicted"/>
<name>A0A926F3N8_9BACT</name>
<organism evidence="2 3">
    <name type="scientific">Jilunia laotingensis</name>
    <dbReference type="NCBI Taxonomy" id="2763675"/>
    <lineage>
        <taxon>Bacteria</taxon>
        <taxon>Pseudomonadati</taxon>
        <taxon>Bacteroidota</taxon>
        <taxon>Bacteroidia</taxon>
        <taxon>Bacteroidales</taxon>
        <taxon>Bacteroidaceae</taxon>
        <taxon>Jilunia</taxon>
    </lineage>
</organism>
<reference evidence="2" key="1">
    <citation type="submission" date="2020-08" db="EMBL/GenBank/DDBJ databases">
        <title>Genome public.</title>
        <authorList>
            <person name="Liu C."/>
            <person name="Sun Q."/>
        </authorList>
    </citation>
    <scope>NUCLEOTIDE SEQUENCE</scope>
    <source>
        <strain evidence="2">N12</strain>
    </source>
</reference>
<comment type="caution">
    <text evidence="2">The sequence shown here is derived from an EMBL/GenBank/DDBJ whole genome shotgun (WGS) entry which is preliminary data.</text>
</comment>
<dbReference type="InterPro" id="IPR046660">
    <property type="entry name" value="DUF6769"/>
</dbReference>
<evidence type="ECO:0000256" key="1">
    <source>
        <dbReference type="SAM" id="Phobius"/>
    </source>
</evidence>
<dbReference type="RefSeq" id="WP_262434575.1">
    <property type="nucleotide sequence ID" value="NZ_JACRTF010000001.1"/>
</dbReference>
<dbReference type="Pfam" id="PF20558">
    <property type="entry name" value="DUF6769"/>
    <property type="match status" value="1"/>
</dbReference>
<feature type="transmembrane region" description="Helical" evidence="1">
    <location>
        <begin position="5"/>
        <end position="24"/>
    </location>
</feature>
<keyword evidence="3" id="KW-1185">Reference proteome</keyword>
<evidence type="ECO:0000313" key="3">
    <source>
        <dbReference type="Proteomes" id="UP000651085"/>
    </source>
</evidence>
<protein>
    <submittedName>
        <fullName evidence="2">Uncharacterized protein</fullName>
    </submittedName>
</protein>
<keyword evidence="1" id="KW-1133">Transmembrane helix</keyword>
<gene>
    <name evidence="2" type="ORF">H8744_09290</name>
</gene>
<dbReference type="Proteomes" id="UP000651085">
    <property type="component" value="Unassembled WGS sequence"/>
</dbReference>
<evidence type="ECO:0000313" key="2">
    <source>
        <dbReference type="EMBL" id="MBC8593435.1"/>
    </source>
</evidence>
<keyword evidence="1" id="KW-0812">Transmembrane</keyword>
<sequence length="136" mass="15633">MRNKWYIICLLFFVSIIMLAVPIIPHHHHANGLICMKHDVKPEAQCPAHNHHQHSDSCCDSECLTRFSSPAPTMQSDFSPHYVFIDTLFADLLIDHLLRPLEKQLNNEYVYRESLHGTNITRAFALRGPPSHTYSA</sequence>
<keyword evidence="1" id="KW-0472">Membrane</keyword>
<accession>A0A926F3N8</accession>
<dbReference type="EMBL" id="JACRTF010000001">
    <property type="protein sequence ID" value="MBC8593435.1"/>
    <property type="molecule type" value="Genomic_DNA"/>
</dbReference>
<dbReference type="AlphaFoldDB" id="A0A926F3N8"/>